<dbReference type="Proteomes" id="UP000694240">
    <property type="component" value="Chromosome 7"/>
</dbReference>
<dbReference type="InterPro" id="IPR045180">
    <property type="entry name" value="La_dom_prot"/>
</dbReference>
<dbReference type="Pfam" id="PF05383">
    <property type="entry name" value="La"/>
    <property type="match status" value="1"/>
</dbReference>
<evidence type="ECO:0000256" key="2">
    <source>
        <dbReference type="PROSITE-ProRule" id="PRU00332"/>
    </source>
</evidence>
<proteinExistence type="predicted"/>
<dbReference type="PANTHER" id="PTHR22792">
    <property type="entry name" value="LUPUS LA PROTEIN-RELATED"/>
    <property type="match status" value="1"/>
</dbReference>
<dbReference type="PANTHER" id="PTHR22792:SF155">
    <property type="entry name" value="LA-RELATED PROTEIN 1C-LIKE"/>
    <property type="match status" value="1"/>
</dbReference>
<dbReference type="GO" id="GO:0003723">
    <property type="term" value="F:RNA binding"/>
    <property type="evidence" value="ECO:0007669"/>
    <property type="project" value="UniProtKB-UniRule"/>
</dbReference>
<evidence type="ECO:0000259" key="3">
    <source>
        <dbReference type="PROSITE" id="PS50961"/>
    </source>
</evidence>
<feature type="non-terminal residue" evidence="4">
    <location>
        <position position="1"/>
    </location>
</feature>
<dbReference type="AlphaFoldDB" id="A0A8T2BLC3"/>
<comment type="caution">
    <text evidence="4">The sequence shown here is derived from an EMBL/GenBank/DDBJ whole genome shotgun (WGS) entry which is preliminary data.</text>
</comment>
<reference evidence="4 5" key="1">
    <citation type="submission" date="2020-12" db="EMBL/GenBank/DDBJ databases">
        <title>Concerted genomic and epigenomic changes stabilize Arabidopsis allopolyploids.</title>
        <authorList>
            <person name="Chen Z."/>
        </authorList>
    </citation>
    <scope>NUCLEOTIDE SEQUENCE [LARGE SCALE GENOMIC DNA]</scope>
    <source>
        <strain evidence="4">Allo738</strain>
        <tissue evidence="4">Leaf</tissue>
    </source>
</reference>
<keyword evidence="1 2" id="KW-0694">RNA-binding</keyword>
<name>A0A8T2BLC3_9BRAS</name>
<keyword evidence="5" id="KW-1185">Reference proteome</keyword>
<protein>
    <submittedName>
        <fullName evidence="4">La-type HTH domain</fullName>
    </submittedName>
</protein>
<dbReference type="PROSITE" id="PS50961">
    <property type="entry name" value="HTH_LA"/>
    <property type="match status" value="1"/>
</dbReference>
<dbReference type="EMBL" id="JAEFBK010000007">
    <property type="protein sequence ID" value="KAG7587200.1"/>
    <property type="molecule type" value="Genomic_DNA"/>
</dbReference>
<feature type="domain" description="HTH La-type RNA-binding" evidence="3">
    <location>
        <begin position="36"/>
        <end position="123"/>
    </location>
</feature>
<evidence type="ECO:0000313" key="5">
    <source>
        <dbReference type="Proteomes" id="UP000694240"/>
    </source>
</evidence>
<sequence length="123" mass="14933">MSNYPRPFSITPWFPLPQFSYRPVFDLAHLPELRRLALDSNLSSFMVFQIDYYFSDENLAKDYYLRSQMDNHGWVNIFIIAEFPRIKSMTNDIEFILRSMRSSATVEIQNHKLRKRYGWQRWI</sequence>
<gene>
    <name evidence="4" type="ORF">ISN45_Aa02g024260</name>
</gene>
<organism evidence="4 5">
    <name type="scientific">Arabidopsis thaliana x Arabidopsis arenosa</name>
    <dbReference type="NCBI Taxonomy" id="1240361"/>
    <lineage>
        <taxon>Eukaryota</taxon>
        <taxon>Viridiplantae</taxon>
        <taxon>Streptophyta</taxon>
        <taxon>Embryophyta</taxon>
        <taxon>Tracheophyta</taxon>
        <taxon>Spermatophyta</taxon>
        <taxon>Magnoliopsida</taxon>
        <taxon>eudicotyledons</taxon>
        <taxon>Gunneridae</taxon>
        <taxon>Pentapetalae</taxon>
        <taxon>rosids</taxon>
        <taxon>malvids</taxon>
        <taxon>Brassicales</taxon>
        <taxon>Brassicaceae</taxon>
        <taxon>Camelineae</taxon>
        <taxon>Arabidopsis</taxon>
    </lineage>
</organism>
<dbReference type="SMART" id="SM00715">
    <property type="entry name" value="LA"/>
    <property type="match status" value="1"/>
</dbReference>
<accession>A0A8T2BLC3</accession>
<evidence type="ECO:0000313" key="4">
    <source>
        <dbReference type="EMBL" id="KAG7587200.1"/>
    </source>
</evidence>
<evidence type="ECO:0000256" key="1">
    <source>
        <dbReference type="ARBA" id="ARBA00022884"/>
    </source>
</evidence>
<dbReference type="CDD" id="cd07323">
    <property type="entry name" value="LAM"/>
    <property type="match status" value="1"/>
</dbReference>
<dbReference type="InterPro" id="IPR006630">
    <property type="entry name" value="La_HTH"/>
</dbReference>